<proteinExistence type="predicted"/>
<dbReference type="Proteomes" id="UP001431783">
    <property type="component" value="Unassembled WGS sequence"/>
</dbReference>
<organism evidence="1 2">
    <name type="scientific">Henosepilachna vigintioctopunctata</name>
    <dbReference type="NCBI Taxonomy" id="420089"/>
    <lineage>
        <taxon>Eukaryota</taxon>
        <taxon>Metazoa</taxon>
        <taxon>Ecdysozoa</taxon>
        <taxon>Arthropoda</taxon>
        <taxon>Hexapoda</taxon>
        <taxon>Insecta</taxon>
        <taxon>Pterygota</taxon>
        <taxon>Neoptera</taxon>
        <taxon>Endopterygota</taxon>
        <taxon>Coleoptera</taxon>
        <taxon>Polyphaga</taxon>
        <taxon>Cucujiformia</taxon>
        <taxon>Coccinelloidea</taxon>
        <taxon>Coccinellidae</taxon>
        <taxon>Epilachninae</taxon>
        <taxon>Epilachnini</taxon>
        <taxon>Henosepilachna</taxon>
    </lineage>
</organism>
<gene>
    <name evidence="1" type="ORF">WA026_020123</name>
</gene>
<name>A0AAW1UB00_9CUCU</name>
<comment type="caution">
    <text evidence="1">The sequence shown here is derived from an EMBL/GenBank/DDBJ whole genome shotgun (WGS) entry which is preliminary data.</text>
</comment>
<keyword evidence="2" id="KW-1185">Reference proteome</keyword>
<reference evidence="1 2" key="1">
    <citation type="submission" date="2023-03" db="EMBL/GenBank/DDBJ databases">
        <title>Genome insight into feeding habits of ladybird beetles.</title>
        <authorList>
            <person name="Li H.-S."/>
            <person name="Huang Y.-H."/>
            <person name="Pang H."/>
        </authorList>
    </citation>
    <scope>NUCLEOTIDE SEQUENCE [LARGE SCALE GENOMIC DNA]</scope>
    <source>
        <strain evidence="1">SYSU_2023b</strain>
        <tissue evidence="1">Whole body</tissue>
    </source>
</reference>
<evidence type="ECO:0000313" key="1">
    <source>
        <dbReference type="EMBL" id="KAK9877897.1"/>
    </source>
</evidence>
<sequence>MENLKVVDFRKHVEVGQYVFGDESVNKEKRKRTEKKQSAPKEPVSVFIADKIVRPVFGDERWTIFIPTKGNNQRRTSNSNLIVAFYEIEKEYLVSSENLAKCPDKDKITRKSVEKNVKILSIQYTSSIFTAFSDSIVIAASGSYFFISTL</sequence>
<protein>
    <submittedName>
        <fullName evidence="1">Uncharacterized protein</fullName>
    </submittedName>
</protein>
<accession>A0AAW1UB00</accession>
<dbReference type="EMBL" id="JARQZJ010000044">
    <property type="protein sequence ID" value="KAK9877897.1"/>
    <property type="molecule type" value="Genomic_DNA"/>
</dbReference>
<evidence type="ECO:0000313" key="2">
    <source>
        <dbReference type="Proteomes" id="UP001431783"/>
    </source>
</evidence>
<dbReference type="AlphaFoldDB" id="A0AAW1UB00"/>